<dbReference type="GeneID" id="20079480"/>
<reference evidence="1" key="1">
    <citation type="submission" date="2013-12" db="EMBL/GenBank/DDBJ databases">
        <title>The Genome Sequence of Aphanomyces invadans NJM9701.</title>
        <authorList>
            <consortium name="The Broad Institute Genomics Platform"/>
            <person name="Russ C."/>
            <person name="Tyler B."/>
            <person name="van West P."/>
            <person name="Dieguez-Uribeondo J."/>
            <person name="Young S.K."/>
            <person name="Zeng Q."/>
            <person name="Gargeya S."/>
            <person name="Fitzgerald M."/>
            <person name="Abouelleil A."/>
            <person name="Alvarado L."/>
            <person name="Chapman S.B."/>
            <person name="Gainer-Dewar J."/>
            <person name="Goldberg J."/>
            <person name="Griggs A."/>
            <person name="Gujja S."/>
            <person name="Hansen M."/>
            <person name="Howarth C."/>
            <person name="Imamovic A."/>
            <person name="Ireland A."/>
            <person name="Larimer J."/>
            <person name="McCowan C."/>
            <person name="Murphy C."/>
            <person name="Pearson M."/>
            <person name="Poon T.W."/>
            <person name="Priest M."/>
            <person name="Roberts A."/>
            <person name="Saif S."/>
            <person name="Shea T."/>
            <person name="Sykes S."/>
            <person name="Wortman J."/>
            <person name="Nusbaum C."/>
            <person name="Birren B."/>
        </authorList>
    </citation>
    <scope>NUCLEOTIDE SEQUENCE [LARGE SCALE GENOMIC DNA]</scope>
    <source>
        <strain evidence="1">NJM9701</strain>
    </source>
</reference>
<name>A0A024UP33_9STRA</name>
<dbReference type="VEuPathDB" id="FungiDB:H310_02430"/>
<proteinExistence type="predicted"/>
<accession>A0A024UP33</accession>
<organism evidence="1">
    <name type="scientific">Aphanomyces invadans</name>
    <dbReference type="NCBI Taxonomy" id="157072"/>
    <lineage>
        <taxon>Eukaryota</taxon>
        <taxon>Sar</taxon>
        <taxon>Stramenopiles</taxon>
        <taxon>Oomycota</taxon>
        <taxon>Saprolegniomycetes</taxon>
        <taxon>Saprolegniales</taxon>
        <taxon>Verrucalvaceae</taxon>
        <taxon>Aphanomyces</taxon>
    </lineage>
</organism>
<gene>
    <name evidence="1" type="ORF">H310_02430</name>
</gene>
<dbReference type="AlphaFoldDB" id="A0A024UP33"/>
<evidence type="ECO:0000313" key="1">
    <source>
        <dbReference type="EMBL" id="ETW08064.1"/>
    </source>
</evidence>
<sequence>MLDRLARLEGDHIRRQDIARAKIVLATVVAPDAWTVHVDLGGELGNRAAGAAARNDKVSGKVARKVHFRTAVESQVRHQQRPRSPAVDREVMYLHKVQRNGLKIHEGRPVGLFNFADREYCSCHGYMENDAEPQHDIICAESTKPRCDLGQRRAWTQQRHQPRYKDD</sequence>
<protein>
    <submittedName>
        <fullName evidence="1">Uncharacterized protein</fullName>
    </submittedName>
</protein>
<dbReference type="RefSeq" id="XP_008864157.1">
    <property type="nucleotide sequence ID" value="XM_008865935.1"/>
</dbReference>
<dbReference type="EMBL" id="KI913954">
    <property type="protein sequence ID" value="ETW08064.1"/>
    <property type="molecule type" value="Genomic_DNA"/>
</dbReference>